<evidence type="ECO:0000256" key="4">
    <source>
        <dbReference type="ARBA" id="ARBA00022544"/>
    </source>
</evidence>
<protein>
    <submittedName>
        <fullName evidence="9">Endospore germination permease</fullName>
    </submittedName>
</protein>
<comment type="subcellular location">
    <subcellularLocation>
        <location evidence="1">Membrane</location>
        <topology evidence="1">Multi-pass membrane protein</topology>
    </subcellularLocation>
</comment>
<evidence type="ECO:0000313" key="9">
    <source>
        <dbReference type="EMBL" id="QSO46012.1"/>
    </source>
</evidence>
<dbReference type="InterPro" id="IPR004761">
    <property type="entry name" value="Spore_GerAB"/>
</dbReference>
<evidence type="ECO:0000256" key="8">
    <source>
        <dbReference type="SAM" id="Phobius"/>
    </source>
</evidence>
<gene>
    <name evidence="9" type="ORF">JZ786_15940</name>
</gene>
<dbReference type="PANTHER" id="PTHR34975:SF2">
    <property type="entry name" value="SPORE GERMINATION PROTEIN A2"/>
    <property type="match status" value="1"/>
</dbReference>
<dbReference type="AlphaFoldDB" id="A0A9X7VW71"/>
<dbReference type="PANTHER" id="PTHR34975">
    <property type="entry name" value="SPORE GERMINATION PROTEIN A2"/>
    <property type="match status" value="1"/>
</dbReference>
<dbReference type="EMBL" id="CP071182">
    <property type="protein sequence ID" value="QSO46012.1"/>
    <property type="molecule type" value="Genomic_DNA"/>
</dbReference>
<evidence type="ECO:0000256" key="7">
    <source>
        <dbReference type="ARBA" id="ARBA00023136"/>
    </source>
</evidence>
<dbReference type="Proteomes" id="UP000663505">
    <property type="component" value="Chromosome"/>
</dbReference>
<dbReference type="NCBIfam" id="TIGR00912">
    <property type="entry name" value="2A0309"/>
    <property type="match status" value="1"/>
</dbReference>
<proteinExistence type="inferred from homology"/>
<feature type="transmembrane region" description="Helical" evidence="8">
    <location>
        <begin position="337"/>
        <end position="358"/>
    </location>
</feature>
<feature type="transmembrane region" description="Helical" evidence="8">
    <location>
        <begin position="81"/>
        <end position="99"/>
    </location>
</feature>
<dbReference type="RefSeq" id="WP_206655384.1">
    <property type="nucleotide sequence ID" value="NZ_CP071182.1"/>
</dbReference>
<feature type="transmembrane region" description="Helical" evidence="8">
    <location>
        <begin position="38"/>
        <end position="60"/>
    </location>
</feature>
<keyword evidence="5 8" id="KW-0812">Transmembrane</keyword>
<name>A0A9X7VW71_9BACL</name>
<feature type="transmembrane region" description="Helical" evidence="8">
    <location>
        <begin position="7"/>
        <end position="26"/>
    </location>
</feature>
<feature type="transmembrane region" description="Helical" evidence="8">
    <location>
        <begin position="269"/>
        <end position="294"/>
    </location>
</feature>
<evidence type="ECO:0000256" key="2">
    <source>
        <dbReference type="ARBA" id="ARBA00007998"/>
    </source>
</evidence>
<feature type="transmembrane region" description="Helical" evidence="8">
    <location>
        <begin position="182"/>
        <end position="205"/>
    </location>
</feature>
<evidence type="ECO:0000256" key="1">
    <source>
        <dbReference type="ARBA" id="ARBA00004141"/>
    </source>
</evidence>
<keyword evidence="6 8" id="KW-1133">Transmembrane helix</keyword>
<keyword evidence="10" id="KW-1185">Reference proteome</keyword>
<evidence type="ECO:0000256" key="5">
    <source>
        <dbReference type="ARBA" id="ARBA00022692"/>
    </source>
</evidence>
<feature type="transmembrane region" description="Helical" evidence="8">
    <location>
        <begin position="119"/>
        <end position="136"/>
    </location>
</feature>
<sequence length="365" mass="39040">MERSITVLEVVAILFGSTVGVGVLAAPRLAVDAGGTGAPLVSLIGVLIAMAGAALVTILGMRFPGESIAIYGQRIIGKWPAGLMSVIVAGYFAVLTALSAREFGKVAVVAALQKTPTEVTTLVMIVLVAISARNSIKTFSYIHLFYFPLAMAPVAIITILSLKNADYLYLQPIFGTKSIGSMLYGSATIAALLQGGFILTIILAAVRRPTKAMKATLIGMGLAGSVYVFTMMAALAVFGPEEMKLLYWPTLELAKTTMLPGEVLERLDAIFISVWVIAVFTSIYSTFYITIEAVRQAVGLHDSRMLSFPCAAAIFLIAMLPPNIVQLYRLIMMAGQYGLILTFGYPLVLWMVAVVRGIRGVELTE</sequence>
<keyword evidence="3" id="KW-0813">Transport</keyword>
<accession>A0A9X7VW71</accession>
<dbReference type="GO" id="GO:0009847">
    <property type="term" value="P:spore germination"/>
    <property type="evidence" value="ECO:0007669"/>
    <property type="project" value="InterPro"/>
</dbReference>
<dbReference type="Pfam" id="PF03845">
    <property type="entry name" value="Spore_permease"/>
    <property type="match status" value="1"/>
</dbReference>
<evidence type="ECO:0000313" key="10">
    <source>
        <dbReference type="Proteomes" id="UP000663505"/>
    </source>
</evidence>
<keyword evidence="4" id="KW-0309">Germination</keyword>
<dbReference type="Gene3D" id="1.20.1740.10">
    <property type="entry name" value="Amino acid/polyamine transporter I"/>
    <property type="match status" value="1"/>
</dbReference>
<keyword evidence="7 8" id="KW-0472">Membrane</keyword>
<comment type="similarity">
    <text evidence="2">Belongs to the amino acid-polyamine-organocation (APC) superfamily. Spore germination protein (SGP) (TC 2.A.3.9) family.</text>
</comment>
<organism evidence="9 10">
    <name type="scientific">Alicyclobacillus mengziensis</name>
    <dbReference type="NCBI Taxonomy" id="2931921"/>
    <lineage>
        <taxon>Bacteria</taxon>
        <taxon>Bacillati</taxon>
        <taxon>Bacillota</taxon>
        <taxon>Bacilli</taxon>
        <taxon>Bacillales</taxon>
        <taxon>Alicyclobacillaceae</taxon>
        <taxon>Alicyclobacillus</taxon>
    </lineage>
</organism>
<dbReference type="KEGG" id="afx:JZ786_15940"/>
<dbReference type="GO" id="GO:0016020">
    <property type="term" value="C:membrane"/>
    <property type="evidence" value="ECO:0007669"/>
    <property type="project" value="UniProtKB-SubCell"/>
</dbReference>
<evidence type="ECO:0000256" key="3">
    <source>
        <dbReference type="ARBA" id="ARBA00022448"/>
    </source>
</evidence>
<evidence type="ECO:0000256" key="6">
    <source>
        <dbReference type="ARBA" id="ARBA00022989"/>
    </source>
</evidence>
<feature type="transmembrane region" description="Helical" evidence="8">
    <location>
        <begin position="143"/>
        <end position="162"/>
    </location>
</feature>
<feature type="transmembrane region" description="Helical" evidence="8">
    <location>
        <begin position="306"/>
        <end position="325"/>
    </location>
</feature>
<feature type="transmembrane region" description="Helical" evidence="8">
    <location>
        <begin position="217"/>
        <end position="238"/>
    </location>
</feature>
<reference evidence="9 10" key="1">
    <citation type="submission" date="2021-02" db="EMBL/GenBank/DDBJ databases">
        <title>Alicyclobacillus curvatus sp. nov. and Alicyclobacillus mengziensis sp. nov., two acidophilic bacteria isolated from acid mine drainage.</title>
        <authorList>
            <person name="Huang Y."/>
        </authorList>
    </citation>
    <scope>NUCLEOTIDE SEQUENCE [LARGE SCALE GENOMIC DNA]</scope>
    <source>
        <strain evidence="9 10">S30H14</strain>
    </source>
</reference>